<evidence type="ECO:0000256" key="1">
    <source>
        <dbReference type="ARBA" id="ARBA00004123"/>
    </source>
</evidence>
<protein>
    <recommendedName>
        <fullName evidence="10">Chromatin modification-related protein EAF6</fullName>
    </recommendedName>
</protein>
<dbReference type="InterPro" id="IPR015418">
    <property type="entry name" value="Eaf6"/>
</dbReference>
<dbReference type="GO" id="GO:0000123">
    <property type="term" value="C:histone acetyltransferase complex"/>
    <property type="evidence" value="ECO:0007669"/>
    <property type="project" value="InterPro"/>
</dbReference>
<keyword evidence="6" id="KW-0804">Transcription</keyword>
<dbReference type="AlphaFoldDB" id="A0AAV1VH33"/>
<sequence length="253" mass="26627">MDAARGVLSDEMRTLYEAQRRAHETVLALQAQIEDEEAVYLDETPHGNIVRGWDGFLDSKQPRKDANVRKTRSYTESEHLFSSSCLYTSIAREPSLDQVTDIYGTSKDESGPLRKLTVTLSMGKGTGVSGSISGVVGSSFGGAVNRTATGERSHVDLLMQEKPVEAVAVVAREKGAATAAAALGLQPSQVAEVKKRKREAEVEALGLDAPAAAAVVLRGIQETASSAVAATSAASTGSAVMAHPPASDFLDVL</sequence>
<dbReference type="EMBL" id="CAKLBY020000310">
    <property type="protein sequence ID" value="CAK7944834.1"/>
    <property type="molecule type" value="Genomic_DNA"/>
</dbReference>
<dbReference type="GO" id="GO:0005634">
    <property type="term" value="C:nucleus"/>
    <property type="evidence" value="ECO:0007669"/>
    <property type="project" value="UniProtKB-SubCell"/>
</dbReference>
<keyword evidence="7" id="KW-0539">Nucleus</keyword>
<evidence type="ECO:0000256" key="3">
    <source>
        <dbReference type="ARBA" id="ARBA00022853"/>
    </source>
</evidence>
<evidence type="ECO:0000313" key="9">
    <source>
        <dbReference type="Proteomes" id="UP001162060"/>
    </source>
</evidence>
<evidence type="ECO:0000256" key="5">
    <source>
        <dbReference type="ARBA" id="ARBA00023054"/>
    </source>
</evidence>
<dbReference type="GO" id="GO:0006325">
    <property type="term" value="P:chromatin organization"/>
    <property type="evidence" value="ECO:0007669"/>
    <property type="project" value="UniProtKB-KW"/>
</dbReference>
<evidence type="ECO:0008006" key="10">
    <source>
        <dbReference type="Google" id="ProtNLM"/>
    </source>
</evidence>
<organism evidence="8 9">
    <name type="scientific">Peronospora matthiolae</name>
    <dbReference type="NCBI Taxonomy" id="2874970"/>
    <lineage>
        <taxon>Eukaryota</taxon>
        <taxon>Sar</taxon>
        <taxon>Stramenopiles</taxon>
        <taxon>Oomycota</taxon>
        <taxon>Peronosporomycetes</taxon>
        <taxon>Peronosporales</taxon>
        <taxon>Peronosporaceae</taxon>
        <taxon>Peronospora</taxon>
    </lineage>
</organism>
<comment type="subcellular location">
    <subcellularLocation>
        <location evidence="1">Nucleus</location>
    </subcellularLocation>
</comment>
<accession>A0AAV1VH33</accession>
<keyword evidence="3" id="KW-0156">Chromatin regulator</keyword>
<evidence type="ECO:0000256" key="7">
    <source>
        <dbReference type="ARBA" id="ARBA00023242"/>
    </source>
</evidence>
<evidence type="ECO:0000256" key="6">
    <source>
        <dbReference type="ARBA" id="ARBA00023163"/>
    </source>
</evidence>
<dbReference type="PANTHER" id="PTHR13476">
    <property type="entry name" value="CHROMATIN MODIFICATION-RELATED PROTEIN MEAF6"/>
    <property type="match status" value="1"/>
</dbReference>
<evidence type="ECO:0000313" key="8">
    <source>
        <dbReference type="EMBL" id="CAK7944834.1"/>
    </source>
</evidence>
<reference evidence="8" key="1">
    <citation type="submission" date="2024-01" db="EMBL/GenBank/DDBJ databases">
        <authorList>
            <person name="Webb A."/>
        </authorList>
    </citation>
    <scope>NUCLEOTIDE SEQUENCE</scope>
    <source>
        <strain evidence="8">Pm1</strain>
    </source>
</reference>
<name>A0AAV1VH33_9STRA</name>
<keyword evidence="5" id="KW-0175">Coiled coil</keyword>
<dbReference type="Pfam" id="PF09340">
    <property type="entry name" value="NuA4"/>
    <property type="match status" value="1"/>
</dbReference>
<evidence type="ECO:0000256" key="4">
    <source>
        <dbReference type="ARBA" id="ARBA00023015"/>
    </source>
</evidence>
<keyword evidence="4" id="KW-0805">Transcription regulation</keyword>
<comment type="similarity">
    <text evidence="2">Belongs to the EAF6 family.</text>
</comment>
<proteinExistence type="inferred from homology"/>
<gene>
    <name evidence="8" type="ORF">PM001_LOCUS29984</name>
</gene>
<evidence type="ECO:0000256" key="2">
    <source>
        <dbReference type="ARBA" id="ARBA00010916"/>
    </source>
</evidence>
<dbReference type="Proteomes" id="UP001162060">
    <property type="component" value="Unassembled WGS sequence"/>
</dbReference>
<comment type="caution">
    <text evidence="8">The sequence shown here is derived from an EMBL/GenBank/DDBJ whole genome shotgun (WGS) entry which is preliminary data.</text>
</comment>